<evidence type="ECO:0000256" key="1">
    <source>
        <dbReference type="ARBA" id="ARBA00022723"/>
    </source>
</evidence>
<keyword evidence="1" id="KW-0479">Metal-binding</keyword>
<dbReference type="Pfam" id="PF07883">
    <property type="entry name" value="Cupin_2"/>
    <property type="match status" value="1"/>
</dbReference>
<dbReference type="RefSeq" id="WP_166033013.1">
    <property type="nucleotide sequence ID" value="NZ_CP048877.1"/>
</dbReference>
<proteinExistence type="predicted"/>
<dbReference type="InterPro" id="IPR014710">
    <property type="entry name" value="RmlC-like_jellyroll"/>
</dbReference>
<keyword evidence="3" id="KW-1185">Reference proteome</keyword>
<evidence type="ECO:0000313" key="3">
    <source>
        <dbReference type="Proteomes" id="UP000502179"/>
    </source>
</evidence>
<dbReference type="GO" id="GO:0046872">
    <property type="term" value="F:metal ion binding"/>
    <property type="evidence" value="ECO:0007669"/>
    <property type="project" value="UniProtKB-KW"/>
</dbReference>
<dbReference type="InterPro" id="IPR013096">
    <property type="entry name" value="Cupin_2"/>
</dbReference>
<protein>
    <submittedName>
        <fullName evidence="2">Cupin domain-containing protein</fullName>
    </submittedName>
</protein>
<sequence>MAYFFTAEEIRFQDHPKFAGVKLALLIDAQKSPAMSVSILDISPEVEIPIHTHETQADSIYVLEGEGVAYVNGTWQSIGPGDYILVPPGEEHAVKNTGAGSLRLFIVHSPPLY</sequence>
<dbReference type="Proteomes" id="UP000502179">
    <property type="component" value="Chromosome"/>
</dbReference>
<name>A0A6G7PZC7_9BACT</name>
<gene>
    <name evidence="2" type="ORF">G4V39_11140</name>
</gene>
<organism evidence="2 3">
    <name type="scientific">Thermosulfuriphilus ammonigenes</name>
    <dbReference type="NCBI Taxonomy" id="1936021"/>
    <lineage>
        <taxon>Bacteria</taxon>
        <taxon>Pseudomonadati</taxon>
        <taxon>Thermodesulfobacteriota</taxon>
        <taxon>Thermodesulfobacteria</taxon>
        <taxon>Thermodesulfobacteriales</taxon>
        <taxon>Thermodesulfobacteriaceae</taxon>
        <taxon>Thermosulfuriphilus</taxon>
    </lineage>
</organism>
<dbReference type="PANTHER" id="PTHR35848:SF6">
    <property type="entry name" value="CUPIN TYPE-2 DOMAIN-CONTAINING PROTEIN"/>
    <property type="match status" value="1"/>
</dbReference>
<dbReference type="PANTHER" id="PTHR35848">
    <property type="entry name" value="OXALATE-BINDING PROTEIN"/>
    <property type="match status" value="1"/>
</dbReference>
<evidence type="ECO:0000313" key="2">
    <source>
        <dbReference type="EMBL" id="QIJ72798.1"/>
    </source>
</evidence>
<dbReference type="EMBL" id="CP048877">
    <property type="protein sequence ID" value="QIJ72798.1"/>
    <property type="molecule type" value="Genomic_DNA"/>
</dbReference>
<accession>A0A6G7PZC7</accession>
<dbReference type="SUPFAM" id="SSF51182">
    <property type="entry name" value="RmlC-like cupins"/>
    <property type="match status" value="1"/>
</dbReference>
<reference evidence="2 3" key="1">
    <citation type="submission" date="2020-02" db="EMBL/GenBank/DDBJ databases">
        <title>Genome analysis of Thermosulfuriphilus ammonigenes ST65T, an anaerobic thermophilic chemolithoautotrophic bacterium isolated from a deep-sea hydrothermal vent.</title>
        <authorList>
            <person name="Slobodkina G."/>
            <person name="Allioux M."/>
            <person name="Merkel A."/>
            <person name="Alain K."/>
            <person name="Jebbar M."/>
            <person name="Slobodkin A."/>
        </authorList>
    </citation>
    <scope>NUCLEOTIDE SEQUENCE [LARGE SCALE GENOMIC DNA]</scope>
    <source>
        <strain evidence="2 3">ST65</strain>
    </source>
</reference>
<dbReference type="KEGG" id="tav:G4V39_11140"/>
<dbReference type="InterPro" id="IPR011051">
    <property type="entry name" value="RmlC_Cupin_sf"/>
</dbReference>
<dbReference type="AlphaFoldDB" id="A0A6G7PZC7"/>
<dbReference type="Gene3D" id="2.60.120.10">
    <property type="entry name" value="Jelly Rolls"/>
    <property type="match status" value="1"/>
</dbReference>
<dbReference type="InterPro" id="IPR051610">
    <property type="entry name" value="GPI/OXD"/>
</dbReference>